<sequence>MCHEKNNCLSSNDSDGRHDKHELRSIATTTAKATGTTAFTAATVAA</sequence>
<protein>
    <submittedName>
        <fullName evidence="2">Uncharacterized protein</fullName>
    </submittedName>
</protein>
<dbReference type="STRING" id="1419482.SAMN05444266_109269"/>
<evidence type="ECO:0000256" key="1">
    <source>
        <dbReference type="SAM" id="MobiDB-lite"/>
    </source>
</evidence>
<dbReference type="AlphaFoldDB" id="A0A1M7KDU1"/>
<feature type="region of interest" description="Disordered" evidence="1">
    <location>
        <begin position="1"/>
        <end position="31"/>
    </location>
</feature>
<proteinExistence type="predicted"/>
<dbReference type="RefSeq" id="WP_178372196.1">
    <property type="nucleotide sequence ID" value="NZ_FRBL01000009.1"/>
</dbReference>
<name>A0A1M7KDU1_9BACT</name>
<dbReference type="Proteomes" id="UP000184420">
    <property type="component" value="Unassembled WGS sequence"/>
</dbReference>
<dbReference type="EMBL" id="FRBL01000009">
    <property type="protein sequence ID" value="SHM63442.1"/>
    <property type="molecule type" value="Genomic_DNA"/>
</dbReference>
<accession>A0A1M7KDU1</accession>
<organism evidence="2 3">
    <name type="scientific">Chitinophaga jiangningensis</name>
    <dbReference type="NCBI Taxonomy" id="1419482"/>
    <lineage>
        <taxon>Bacteria</taxon>
        <taxon>Pseudomonadati</taxon>
        <taxon>Bacteroidota</taxon>
        <taxon>Chitinophagia</taxon>
        <taxon>Chitinophagales</taxon>
        <taxon>Chitinophagaceae</taxon>
        <taxon>Chitinophaga</taxon>
    </lineage>
</organism>
<feature type="compositionally biased region" description="Basic and acidic residues" evidence="1">
    <location>
        <begin position="14"/>
        <end position="24"/>
    </location>
</feature>
<gene>
    <name evidence="2" type="ORF">SAMN05444266_109269</name>
</gene>
<evidence type="ECO:0000313" key="2">
    <source>
        <dbReference type="EMBL" id="SHM63442.1"/>
    </source>
</evidence>
<reference evidence="2 3" key="1">
    <citation type="submission" date="2016-11" db="EMBL/GenBank/DDBJ databases">
        <authorList>
            <person name="Jaros S."/>
            <person name="Januszkiewicz K."/>
            <person name="Wedrychowicz H."/>
        </authorList>
    </citation>
    <scope>NUCLEOTIDE SEQUENCE [LARGE SCALE GENOMIC DNA]</scope>
    <source>
        <strain evidence="2 3">DSM 27406</strain>
    </source>
</reference>
<keyword evidence="3" id="KW-1185">Reference proteome</keyword>
<evidence type="ECO:0000313" key="3">
    <source>
        <dbReference type="Proteomes" id="UP000184420"/>
    </source>
</evidence>